<gene>
    <name evidence="1" type="ordered locus">Vapar_0889</name>
</gene>
<evidence type="ECO:0008006" key="2">
    <source>
        <dbReference type="Google" id="ProtNLM"/>
    </source>
</evidence>
<accession>C5CNC4</accession>
<sequence length="423" mass="47758">MSEITPEQQWTQWREQWDAAAWHFTYMDEVQPDKPVLQGGLVAVFYFVDAAQAEKRKALAQMLRGFHDRYAQHLTWGTYGPKVEQQPYTREKVMECTEWIEQADMNHAVEFTWASGGGLDFVGEYQINAFSTAFWFEKVHKTIGYLRIHLPVDELNNLGYPTWLRECAALLQPIHGLAGLGFQQCYEFNNYEALEFAHALDFSGLDVGHPLARRELRHGLKSINWLTFLADSMLVPLGGRSGLKEQTAKINRCLQIQAMRNNAPAEQLLLHFYEGGVMVQAGEWPQLGWAAHDPHPLAYVAANLLLRPARVPELGSLHLGSVVGEARFDKHTSNVWLRRFDAASDELEVALNTPVHELPAAASVSRQASVPGGEPCPKAGWWFTPAQLDSRRYFDKGEILPIIKGSSFGDTNWQQTSDPKGDK</sequence>
<protein>
    <recommendedName>
        <fullName evidence="2">DUF3396 domain-containing protein</fullName>
    </recommendedName>
</protein>
<dbReference type="STRING" id="543728.Vapar_0889"/>
<proteinExistence type="predicted"/>
<dbReference type="AlphaFoldDB" id="C5CNC4"/>
<dbReference type="InterPro" id="IPR021815">
    <property type="entry name" value="TsiV"/>
</dbReference>
<organism evidence="1">
    <name type="scientific">Variovorax paradoxus (strain S110)</name>
    <dbReference type="NCBI Taxonomy" id="543728"/>
    <lineage>
        <taxon>Bacteria</taxon>
        <taxon>Pseudomonadati</taxon>
        <taxon>Pseudomonadota</taxon>
        <taxon>Betaproteobacteria</taxon>
        <taxon>Burkholderiales</taxon>
        <taxon>Comamonadaceae</taxon>
        <taxon>Variovorax</taxon>
    </lineage>
</organism>
<dbReference type="EMBL" id="CP001635">
    <property type="protein sequence ID" value="ACS17540.1"/>
    <property type="molecule type" value="Genomic_DNA"/>
</dbReference>
<dbReference type="eggNOG" id="ENOG502Z91U">
    <property type="taxonomic scope" value="Bacteria"/>
</dbReference>
<dbReference type="HOGENOM" id="CLU_055602_0_1_4"/>
<dbReference type="OrthoDB" id="8705556at2"/>
<reference evidence="1" key="1">
    <citation type="submission" date="2009-06" db="EMBL/GenBank/DDBJ databases">
        <title>Complete sequence of chromosome 1 of Variovorax paradoxus S110.</title>
        <authorList>
            <consortium name="US DOE Joint Genome Institute"/>
            <person name="Lucas S."/>
            <person name="Copeland A."/>
            <person name="Lapidus A."/>
            <person name="Glavina del Rio T."/>
            <person name="Tice H."/>
            <person name="Bruce D."/>
            <person name="Goodwin L."/>
            <person name="Pitluck S."/>
            <person name="Chertkov O."/>
            <person name="Brettin T."/>
            <person name="Detter J.C."/>
            <person name="Han C."/>
            <person name="Larimer F."/>
            <person name="Land M."/>
            <person name="Hauser L."/>
            <person name="Kyrpides N."/>
            <person name="Ovchinnikova G."/>
            <person name="Orwin P."/>
            <person name="Leadbetter J.R."/>
            <person name="Spain J.C."/>
            <person name="Han J.I."/>
        </authorList>
    </citation>
    <scope>NUCLEOTIDE SEQUENCE</scope>
    <source>
        <strain evidence="1">S110</strain>
    </source>
</reference>
<name>C5CNC4_VARPS</name>
<dbReference type="KEGG" id="vap:Vapar_0889"/>
<evidence type="ECO:0000313" key="1">
    <source>
        <dbReference type="EMBL" id="ACS17540.1"/>
    </source>
</evidence>
<dbReference type="Pfam" id="PF11876">
    <property type="entry name" value="TsiV"/>
    <property type="match status" value="1"/>
</dbReference>